<keyword evidence="5" id="KW-1185">Reference proteome</keyword>
<accession>A0A1H4Q2N7</accession>
<dbReference type="CDD" id="cd04301">
    <property type="entry name" value="NAT_SF"/>
    <property type="match status" value="1"/>
</dbReference>
<dbReference type="GO" id="GO:0005840">
    <property type="term" value="C:ribosome"/>
    <property type="evidence" value="ECO:0007669"/>
    <property type="project" value="UniProtKB-KW"/>
</dbReference>
<keyword evidence="2" id="KW-0012">Acyltransferase</keyword>
<name>A0A1H4Q2N7_9MICC</name>
<keyword evidence="1" id="KW-0808">Transferase</keyword>
<dbReference type="Pfam" id="PF00583">
    <property type="entry name" value="Acetyltransf_1"/>
    <property type="match status" value="1"/>
</dbReference>
<evidence type="ECO:0000259" key="3">
    <source>
        <dbReference type="PROSITE" id="PS51186"/>
    </source>
</evidence>
<proteinExistence type="predicted"/>
<evidence type="ECO:0000313" key="5">
    <source>
        <dbReference type="Proteomes" id="UP000182652"/>
    </source>
</evidence>
<gene>
    <name evidence="4" type="ORF">SAMN04489745_2163</name>
</gene>
<protein>
    <submittedName>
        <fullName evidence="4">Ribosomal protein S18 acetylase RimI</fullName>
    </submittedName>
</protein>
<dbReference type="Proteomes" id="UP000182652">
    <property type="component" value="Unassembled WGS sequence"/>
</dbReference>
<keyword evidence="4" id="KW-0687">Ribonucleoprotein</keyword>
<dbReference type="AlphaFoldDB" id="A0A1H4Q2N7"/>
<sequence length="164" mass="17788">MSPTPPFLPPVDIAPGFVVRKALRNDLGSLIELLHDDMLGQTRERHDDGAYLRGFEAVDSDPAQFLAVVEDSDGALVGLMQLSLIPGISRGGRLRLNIEGVRIASTLRGQGVGSAMISWAVEYGRRNGAGLVQLTTDARRTDAQRFYTRLGFVASHVGMKLDLD</sequence>
<feature type="domain" description="N-acetyltransferase" evidence="3">
    <location>
        <begin position="17"/>
        <end position="164"/>
    </location>
</feature>
<dbReference type="PROSITE" id="PS51186">
    <property type="entry name" value="GNAT"/>
    <property type="match status" value="1"/>
</dbReference>
<keyword evidence="4" id="KW-0689">Ribosomal protein</keyword>
<evidence type="ECO:0000256" key="2">
    <source>
        <dbReference type="ARBA" id="ARBA00023315"/>
    </source>
</evidence>
<organism evidence="4 5">
    <name type="scientific">Arthrobacter woluwensis</name>
    <dbReference type="NCBI Taxonomy" id="156980"/>
    <lineage>
        <taxon>Bacteria</taxon>
        <taxon>Bacillati</taxon>
        <taxon>Actinomycetota</taxon>
        <taxon>Actinomycetes</taxon>
        <taxon>Micrococcales</taxon>
        <taxon>Micrococcaceae</taxon>
        <taxon>Arthrobacter</taxon>
    </lineage>
</organism>
<dbReference type="InterPro" id="IPR000182">
    <property type="entry name" value="GNAT_dom"/>
</dbReference>
<dbReference type="STRING" id="156980.SAMN04489745_2163"/>
<dbReference type="SUPFAM" id="SSF55729">
    <property type="entry name" value="Acyl-CoA N-acyltransferases (Nat)"/>
    <property type="match status" value="1"/>
</dbReference>
<dbReference type="PANTHER" id="PTHR43072">
    <property type="entry name" value="N-ACETYLTRANSFERASE"/>
    <property type="match status" value="1"/>
</dbReference>
<evidence type="ECO:0000313" key="4">
    <source>
        <dbReference type="EMBL" id="SEC13780.1"/>
    </source>
</evidence>
<dbReference type="RefSeq" id="WP_066212528.1">
    <property type="nucleotide sequence ID" value="NZ_FNSN01000003.1"/>
</dbReference>
<dbReference type="EMBL" id="FNSN01000003">
    <property type="protein sequence ID" value="SEC13780.1"/>
    <property type="molecule type" value="Genomic_DNA"/>
</dbReference>
<reference evidence="4 5" key="1">
    <citation type="submission" date="2016-10" db="EMBL/GenBank/DDBJ databases">
        <authorList>
            <person name="de Groot N.N."/>
        </authorList>
    </citation>
    <scope>NUCLEOTIDE SEQUENCE [LARGE SCALE GENOMIC DNA]</scope>
    <source>
        <strain evidence="4 5">DSM 10495</strain>
    </source>
</reference>
<evidence type="ECO:0000256" key="1">
    <source>
        <dbReference type="ARBA" id="ARBA00022679"/>
    </source>
</evidence>
<dbReference type="GO" id="GO:0016747">
    <property type="term" value="F:acyltransferase activity, transferring groups other than amino-acyl groups"/>
    <property type="evidence" value="ECO:0007669"/>
    <property type="project" value="InterPro"/>
</dbReference>
<dbReference type="Gene3D" id="3.40.630.30">
    <property type="match status" value="1"/>
</dbReference>
<dbReference type="PANTHER" id="PTHR43072:SF23">
    <property type="entry name" value="UPF0039 PROTEIN C11D3.02C"/>
    <property type="match status" value="1"/>
</dbReference>
<dbReference type="InterPro" id="IPR016181">
    <property type="entry name" value="Acyl_CoA_acyltransferase"/>
</dbReference>